<dbReference type="PRINTS" id="PR00080">
    <property type="entry name" value="SDRFAMILY"/>
</dbReference>
<organism evidence="5 6">
    <name type="scientific">Microtetraspora fusca</name>
    <dbReference type="NCBI Taxonomy" id="1997"/>
    <lineage>
        <taxon>Bacteria</taxon>
        <taxon>Bacillati</taxon>
        <taxon>Actinomycetota</taxon>
        <taxon>Actinomycetes</taxon>
        <taxon>Streptosporangiales</taxon>
        <taxon>Streptosporangiaceae</taxon>
        <taxon>Microtetraspora</taxon>
    </lineage>
</organism>
<protein>
    <submittedName>
        <fullName evidence="5">SDR family NAD(P)-dependent oxidoreductase</fullName>
        <ecNumber evidence="5">1.-.-.-</ecNumber>
    </submittedName>
</protein>
<comment type="similarity">
    <text evidence="1 3">Belongs to the short-chain dehydrogenases/reductases (SDR) family.</text>
</comment>
<evidence type="ECO:0000256" key="3">
    <source>
        <dbReference type="RuleBase" id="RU000363"/>
    </source>
</evidence>
<evidence type="ECO:0000313" key="6">
    <source>
        <dbReference type="Proteomes" id="UP001602119"/>
    </source>
</evidence>
<evidence type="ECO:0000259" key="4">
    <source>
        <dbReference type="SMART" id="SM00822"/>
    </source>
</evidence>
<dbReference type="InterPro" id="IPR020904">
    <property type="entry name" value="Sc_DH/Rdtase_CS"/>
</dbReference>
<comment type="caution">
    <text evidence="5">The sequence shown here is derived from an EMBL/GenBank/DDBJ whole genome shotgun (WGS) entry which is preliminary data.</text>
</comment>
<dbReference type="EC" id="1.-.-.-" evidence="5"/>
<evidence type="ECO:0000256" key="2">
    <source>
        <dbReference type="ARBA" id="ARBA00023002"/>
    </source>
</evidence>
<dbReference type="InterPro" id="IPR057326">
    <property type="entry name" value="KR_dom"/>
</dbReference>
<dbReference type="InterPro" id="IPR036291">
    <property type="entry name" value="NAD(P)-bd_dom_sf"/>
</dbReference>
<dbReference type="EMBL" id="JBIAXI010000031">
    <property type="protein sequence ID" value="MFF4778394.1"/>
    <property type="molecule type" value="Genomic_DNA"/>
</dbReference>
<proteinExistence type="inferred from homology"/>
<dbReference type="PRINTS" id="PR00081">
    <property type="entry name" value="GDHRDH"/>
</dbReference>
<evidence type="ECO:0000256" key="1">
    <source>
        <dbReference type="ARBA" id="ARBA00006484"/>
    </source>
</evidence>
<dbReference type="InterPro" id="IPR002347">
    <property type="entry name" value="SDR_fam"/>
</dbReference>
<dbReference type="SMART" id="SM00822">
    <property type="entry name" value="PKS_KR"/>
    <property type="match status" value="1"/>
</dbReference>
<sequence>MSRTVVVTGGASGIGRALARELVARGARVTVADIRNAEETAAELGCAHAVLDVTDAGAVRDLFAAVRDEHGRLDYVFNNAGIAIGGYADEMTLDHWNAAIDVNLRGVVHGVHAAYPIMVRQGFGHIVNTASLAGLTPAPLMAPYTASKHAVVGLSLALRAEAAAQGVRVSVVCPGFVDTPLLDHANPGLPPTEIGEQARRAAVRAQGRLYPVDALVRDILRGVARNRALIVAPASARLAWRLVRLSPALATRAAGLAVRRARWQSGR</sequence>
<dbReference type="CDD" id="cd05233">
    <property type="entry name" value="SDR_c"/>
    <property type="match status" value="1"/>
</dbReference>
<dbReference type="GO" id="GO:0016491">
    <property type="term" value="F:oxidoreductase activity"/>
    <property type="evidence" value="ECO:0007669"/>
    <property type="project" value="UniProtKB-KW"/>
</dbReference>
<dbReference type="PANTHER" id="PTHR44196:SF1">
    <property type="entry name" value="DEHYDROGENASE_REDUCTASE SDR FAMILY MEMBER 7B"/>
    <property type="match status" value="1"/>
</dbReference>
<dbReference type="PANTHER" id="PTHR44196">
    <property type="entry name" value="DEHYDROGENASE/REDUCTASE SDR FAMILY MEMBER 7B"/>
    <property type="match status" value="1"/>
</dbReference>
<evidence type="ECO:0000313" key="5">
    <source>
        <dbReference type="EMBL" id="MFF4778394.1"/>
    </source>
</evidence>
<dbReference type="Proteomes" id="UP001602119">
    <property type="component" value="Unassembled WGS sequence"/>
</dbReference>
<accession>A0ABW6VG99</accession>
<dbReference type="Gene3D" id="3.40.50.720">
    <property type="entry name" value="NAD(P)-binding Rossmann-like Domain"/>
    <property type="match status" value="1"/>
</dbReference>
<keyword evidence="2 5" id="KW-0560">Oxidoreductase</keyword>
<dbReference type="RefSeq" id="WP_387346938.1">
    <property type="nucleotide sequence ID" value="NZ_JBIAXI010000031.1"/>
</dbReference>
<reference evidence="5 6" key="1">
    <citation type="submission" date="2024-10" db="EMBL/GenBank/DDBJ databases">
        <title>The Natural Products Discovery Center: Release of the First 8490 Sequenced Strains for Exploring Actinobacteria Biosynthetic Diversity.</title>
        <authorList>
            <person name="Kalkreuter E."/>
            <person name="Kautsar S.A."/>
            <person name="Yang D."/>
            <person name="Bader C.D."/>
            <person name="Teijaro C.N."/>
            <person name="Fluegel L."/>
            <person name="Davis C.M."/>
            <person name="Simpson J.R."/>
            <person name="Lauterbach L."/>
            <person name="Steele A.D."/>
            <person name="Gui C."/>
            <person name="Meng S."/>
            <person name="Li G."/>
            <person name="Viehrig K."/>
            <person name="Ye F."/>
            <person name="Su P."/>
            <person name="Kiefer A.F."/>
            <person name="Nichols A."/>
            <person name="Cepeda A.J."/>
            <person name="Yan W."/>
            <person name="Fan B."/>
            <person name="Jiang Y."/>
            <person name="Adhikari A."/>
            <person name="Zheng C.-J."/>
            <person name="Schuster L."/>
            <person name="Cowan T.M."/>
            <person name="Smanski M.J."/>
            <person name="Chevrette M.G."/>
            <person name="De Carvalho L.P.S."/>
            <person name="Shen B."/>
        </authorList>
    </citation>
    <scope>NUCLEOTIDE SEQUENCE [LARGE SCALE GENOMIC DNA]</scope>
    <source>
        <strain evidence="5 6">NPDC001281</strain>
    </source>
</reference>
<name>A0ABW6VG99_MICFU</name>
<gene>
    <name evidence="5" type="ORF">ACFY05_36775</name>
</gene>
<dbReference type="Pfam" id="PF00106">
    <property type="entry name" value="adh_short"/>
    <property type="match status" value="1"/>
</dbReference>
<dbReference type="SUPFAM" id="SSF51735">
    <property type="entry name" value="NAD(P)-binding Rossmann-fold domains"/>
    <property type="match status" value="1"/>
</dbReference>
<dbReference type="PROSITE" id="PS00061">
    <property type="entry name" value="ADH_SHORT"/>
    <property type="match status" value="1"/>
</dbReference>
<keyword evidence="6" id="KW-1185">Reference proteome</keyword>
<feature type="domain" description="Ketoreductase" evidence="4">
    <location>
        <begin position="3"/>
        <end position="179"/>
    </location>
</feature>